<dbReference type="InterPro" id="IPR006168">
    <property type="entry name" value="G3P_DH_NAD-dep"/>
</dbReference>
<evidence type="ECO:0000256" key="3">
    <source>
        <dbReference type="ARBA" id="ARBA00023002"/>
    </source>
</evidence>
<dbReference type="SUPFAM" id="SSF48179">
    <property type="entry name" value="6-phosphogluconate dehydrogenase C-terminal domain-like"/>
    <property type="match status" value="1"/>
</dbReference>
<feature type="binding site" evidence="8">
    <location>
        <position position="138"/>
    </location>
    <ligand>
        <name>sn-glycerol 3-phosphate</name>
        <dbReference type="ChEBI" id="CHEBI:57597"/>
    </ligand>
</feature>
<feature type="binding site" evidence="8">
    <location>
        <position position="140"/>
    </location>
    <ligand>
        <name>sn-glycerol 3-phosphate</name>
        <dbReference type="ChEBI" id="CHEBI:57597"/>
    </ligand>
</feature>
<dbReference type="PIRSF" id="PIRSF000114">
    <property type="entry name" value="Glycerol-3-P_dh"/>
    <property type="match status" value="1"/>
</dbReference>
<comment type="catalytic activity">
    <reaction evidence="8 10">
        <text>sn-glycerol 3-phosphate + NADP(+) = dihydroxyacetone phosphate + NADPH + H(+)</text>
        <dbReference type="Rhea" id="RHEA:11096"/>
        <dbReference type="ChEBI" id="CHEBI:15378"/>
        <dbReference type="ChEBI" id="CHEBI:57597"/>
        <dbReference type="ChEBI" id="CHEBI:57642"/>
        <dbReference type="ChEBI" id="CHEBI:57783"/>
        <dbReference type="ChEBI" id="CHEBI:58349"/>
        <dbReference type="EC" id="1.1.1.94"/>
    </reaction>
</comment>
<keyword evidence="2 8" id="KW-0444">Lipid biosynthesis</keyword>
<dbReference type="GO" id="GO:0008654">
    <property type="term" value="P:phospholipid biosynthetic process"/>
    <property type="evidence" value="ECO:0007669"/>
    <property type="project" value="UniProtKB-KW"/>
</dbReference>
<evidence type="ECO:0000256" key="1">
    <source>
        <dbReference type="ARBA" id="ARBA00011009"/>
    </source>
</evidence>
<dbReference type="NCBIfam" id="NF000942">
    <property type="entry name" value="PRK00094.1-4"/>
    <property type="match status" value="1"/>
</dbReference>
<dbReference type="Pfam" id="PF07479">
    <property type="entry name" value="NAD_Gly3P_dh_C"/>
    <property type="match status" value="1"/>
</dbReference>
<feature type="binding site" evidence="8">
    <location>
        <position position="256"/>
    </location>
    <ligand>
        <name>sn-glycerol 3-phosphate</name>
        <dbReference type="ChEBI" id="CHEBI:57597"/>
    </ligand>
</feature>
<dbReference type="NCBIfam" id="NF000940">
    <property type="entry name" value="PRK00094.1-2"/>
    <property type="match status" value="1"/>
</dbReference>
<keyword evidence="5 8" id="KW-0443">Lipid metabolism</keyword>
<evidence type="ECO:0000256" key="6">
    <source>
        <dbReference type="ARBA" id="ARBA00023209"/>
    </source>
</evidence>
<evidence type="ECO:0000256" key="4">
    <source>
        <dbReference type="ARBA" id="ARBA00023027"/>
    </source>
</evidence>
<dbReference type="AlphaFoldDB" id="A0A2K8NUX9"/>
<evidence type="ECO:0000256" key="5">
    <source>
        <dbReference type="ARBA" id="ARBA00023098"/>
    </source>
</evidence>
<dbReference type="PANTHER" id="PTHR11728:SF1">
    <property type="entry name" value="GLYCEROL-3-PHOSPHATE DEHYDROGENASE [NAD(+)] 2, CHLOROPLASTIC"/>
    <property type="match status" value="1"/>
</dbReference>
<comment type="caution">
    <text evidence="8">Lacks conserved residue(s) required for the propagation of feature annotation.</text>
</comment>
<evidence type="ECO:0000313" key="11">
    <source>
        <dbReference type="EMBL" id="ATZ16571.1"/>
    </source>
</evidence>
<dbReference type="GO" id="GO:0005975">
    <property type="term" value="P:carbohydrate metabolic process"/>
    <property type="evidence" value="ECO:0007669"/>
    <property type="project" value="InterPro"/>
</dbReference>
<dbReference type="Proteomes" id="UP000232222">
    <property type="component" value="Chromosome"/>
</dbReference>
<feature type="binding site" evidence="8">
    <location>
        <position position="142"/>
    </location>
    <ligand>
        <name>NADPH</name>
        <dbReference type="ChEBI" id="CHEBI:57783"/>
    </ligand>
</feature>
<feature type="binding site" evidence="8">
    <location>
        <position position="107"/>
    </location>
    <ligand>
        <name>NADPH</name>
        <dbReference type="ChEBI" id="CHEBI:57783"/>
    </ligand>
</feature>
<evidence type="ECO:0000256" key="9">
    <source>
        <dbReference type="RuleBase" id="RU000437"/>
    </source>
</evidence>
<dbReference type="GO" id="GO:0141153">
    <property type="term" value="F:glycerol-3-phosphate dehydrogenase (NADP+) activity"/>
    <property type="evidence" value="ECO:0007669"/>
    <property type="project" value="RHEA"/>
</dbReference>
<dbReference type="GO" id="GO:0005829">
    <property type="term" value="C:cytosol"/>
    <property type="evidence" value="ECO:0007669"/>
    <property type="project" value="TreeGrafter"/>
</dbReference>
<dbReference type="InterPro" id="IPR011128">
    <property type="entry name" value="G3P_DH_NAD-dep_N"/>
</dbReference>
<dbReference type="InterPro" id="IPR006109">
    <property type="entry name" value="G3P_DH_NAD-dep_C"/>
</dbReference>
<feature type="binding site" evidence="8">
    <location>
        <position position="193"/>
    </location>
    <ligand>
        <name>sn-glycerol 3-phosphate</name>
        <dbReference type="ChEBI" id="CHEBI:57597"/>
    </ligand>
</feature>
<dbReference type="KEGG" id="efr:EFREU_v1c05500"/>
<dbReference type="PRINTS" id="PR00077">
    <property type="entry name" value="GPDHDRGNASE"/>
</dbReference>
<dbReference type="HAMAP" id="MF_00394">
    <property type="entry name" value="NAD_Glyc3P_dehydrog"/>
    <property type="match status" value="1"/>
</dbReference>
<feature type="binding site" evidence="8">
    <location>
        <position position="258"/>
    </location>
    <ligand>
        <name>sn-glycerol 3-phosphate</name>
        <dbReference type="ChEBI" id="CHEBI:57597"/>
    </ligand>
</feature>
<dbReference type="InterPro" id="IPR008927">
    <property type="entry name" value="6-PGluconate_DH-like_C_sf"/>
</dbReference>
<feature type="binding site" evidence="8">
    <location>
        <position position="107"/>
    </location>
    <ligand>
        <name>sn-glycerol 3-phosphate</name>
        <dbReference type="ChEBI" id="CHEBI:57597"/>
    </ligand>
</feature>
<dbReference type="InterPro" id="IPR013328">
    <property type="entry name" value="6PGD_dom2"/>
</dbReference>
<dbReference type="UniPathway" id="UPA00940"/>
<feature type="binding site" evidence="8">
    <location>
        <position position="13"/>
    </location>
    <ligand>
        <name>NADPH</name>
        <dbReference type="ChEBI" id="CHEBI:57783"/>
    </ligand>
</feature>
<dbReference type="GO" id="GO:0141152">
    <property type="term" value="F:glycerol-3-phosphate dehydrogenase (NAD+) activity"/>
    <property type="evidence" value="ECO:0007669"/>
    <property type="project" value="RHEA"/>
</dbReference>
<evidence type="ECO:0000256" key="2">
    <source>
        <dbReference type="ARBA" id="ARBA00022516"/>
    </source>
</evidence>
<evidence type="ECO:0000313" key="12">
    <source>
        <dbReference type="Proteomes" id="UP000232222"/>
    </source>
</evidence>
<dbReference type="GO" id="GO:0046168">
    <property type="term" value="P:glycerol-3-phosphate catabolic process"/>
    <property type="evidence" value="ECO:0007669"/>
    <property type="project" value="InterPro"/>
</dbReference>
<dbReference type="GO" id="GO:0051287">
    <property type="term" value="F:NAD binding"/>
    <property type="evidence" value="ECO:0007669"/>
    <property type="project" value="InterPro"/>
</dbReference>
<comment type="similarity">
    <text evidence="1 8 9">Belongs to the NAD-dependent glycerol-3-phosphate dehydrogenase family.</text>
</comment>
<keyword evidence="12" id="KW-1185">Reference proteome</keyword>
<dbReference type="RefSeq" id="WP_100609611.1">
    <property type="nucleotide sequence ID" value="NZ_CP024962.1"/>
</dbReference>
<gene>
    <name evidence="8 11" type="primary">gpsA</name>
    <name evidence="11" type="ORF">EFREU_v1c05500</name>
</gene>
<keyword evidence="8" id="KW-0521">NADP</keyword>
<name>A0A2K8NUX9_9MOLU</name>
<evidence type="ECO:0000256" key="10">
    <source>
        <dbReference type="RuleBase" id="RU000439"/>
    </source>
</evidence>
<evidence type="ECO:0000256" key="8">
    <source>
        <dbReference type="HAMAP-Rule" id="MF_00394"/>
    </source>
</evidence>
<keyword evidence="8" id="KW-0547">Nucleotide-binding</keyword>
<dbReference type="OrthoDB" id="9812273at2"/>
<dbReference type="Gene3D" id="1.10.1040.10">
    <property type="entry name" value="N-(1-d-carboxylethyl)-l-norvaline Dehydrogenase, domain 2"/>
    <property type="match status" value="1"/>
</dbReference>
<evidence type="ECO:0000256" key="7">
    <source>
        <dbReference type="ARBA" id="ARBA00023264"/>
    </source>
</evidence>
<dbReference type="Pfam" id="PF01210">
    <property type="entry name" value="NAD_Gly3P_dh_N"/>
    <property type="match status" value="1"/>
</dbReference>
<organism evidence="11 12">
    <name type="scientific">Entomoplasma freundtii</name>
    <dbReference type="NCBI Taxonomy" id="74700"/>
    <lineage>
        <taxon>Bacteria</taxon>
        <taxon>Bacillati</taxon>
        <taxon>Mycoplasmatota</taxon>
        <taxon>Mollicutes</taxon>
        <taxon>Entomoplasmatales</taxon>
        <taxon>Entomoplasmataceae</taxon>
        <taxon>Entomoplasma</taxon>
    </lineage>
</organism>
<keyword evidence="8" id="KW-0963">Cytoplasm</keyword>
<comment type="subcellular location">
    <subcellularLocation>
        <location evidence="8">Cytoplasm</location>
    </subcellularLocation>
</comment>
<dbReference type="EC" id="1.1.1.94" evidence="8"/>
<reference evidence="11 12" key="1">
    <citation type="submission" date="2017-11" db="EMBL/GenBank/DDBJ databases">
        <title>Genome sequence of Entomoplasma freundtii BARC 318 (ATCC 51999).</title>
        <authorList>
            <person name="Lo W.-S."/>
            <person name="Gasparich G.E."/>
            <person name="Kuo C.-H."/>
        </authorList>
    </citation>
    <scope>NUCLEOTIDE SEQUENCE [LARGE SCALE GENOMIC DNA]</scope>
    <source>
        <strain evidence="11 12">BARC 318</strain>
    </source>
</reference>
<keyword evidence="3 8" id="KW-0560">Oxidoreductase</keyword>
<feature type="active site" description="Proton acceptor" evidence="8">
    <location>
        <position position="193"/>
    </location>
</feature>
<dbReference type="EMBL" id="CP024962">
    <property type="protein sequence ID" value="ATZ16571.1"/>
    <property type="molecule type" value="Genomic_DNA"/>
</dbReference>
<dbReference type="GO" id="GO:0006650">
    <property type="term" value="P:glycerophospholipid metabolic process"/>
    <property type="evidence" value="ECO:0007669"/>
    <property type="project" value="UniProtKB-UniRule"/>
</dbReference>
<accession>A0A2K8NUX9</accession>
<sequence>MKKNFTIIGSGAYGTCLANVLADNGHEVVIYGISESEINDIKFKHQNSQFFGDAKLNQNILATTNLEAALAKTEILILAVPTKALHSVIAQLKATLTHEVIILNTAKGLAPNGDLLSTYIQKDLHDFAMVSDYGALYGPSIASEVVRRLPTGVTLVMKNKKLAKSIANNFQNEYFAIGLSDDFAGCEIAAALKNGIAIGSGILDGLNAGDNARASLIAKGLREIYEISQVFGGRLETVLTYASVGDLVLTATSPKSRNYSLGHRIAIEGNPKETMENLSTTTEGVEAVKIAHQLCEKNHIPSEIFLNLYEILYNFKRPIVLVNNFLK</sequence>
<proteinExistence type="inferred from homology"/>
<dbReference type="InterPro" id="IPR036291">
    <property type="entry name" value="NAD(P)-bd_dom_sf"/>
</dbReference>
<dbReference type="Gene3D" id="3.40.50.720">
    <property type="entry name" value="NAD(P)-binding Rossmann-like Domain"/>
    <property type="match status" value="1"/>
</dbReference>
<keyword evidence="7 8" id="KW-1208">Phospholipid metabolism</keyword>
<feature type="binding site" evidence="8">
    <location>
        <position position="257"/>
    </location>
    <ligand>
        <name>sn-glycerol 3-phosphate</name>
        <dbReference type="ChEBI" id="CHEBI:57597"/>
    </ligand>
</feature>
<keyword evidence="4 8" id="KW-0520">NAD</keyword>
<feature type="binding site" evidence="8">
    <location>
        <position position="283"/>
    </location>
    <ligand>
        <name>NADPH</name>
        <dbReference type="ChEBI" id="CHEBI:57783"/>
    </ligand>
</feature>
<dbReference type="SUPFAM" id="SSF51735">
    <property type="entry name" value="NAD(P)-binding Rossmann-fold domains"/>
    <property type="match status" value="1"/>
</dbReference>
<feature type="binding site" evidence="8">
    <location>
        <position position="246"/>
    </location>
    <ligand>
        <name>sn-glycerol 3-phosphate</name>
        <dbReference type="ChEBI" id="CHEBI:57597"/>
    </ligand>
</feature>
<keyword evidence="6 8" id="KW-0594">Phospholipid biosynthesis</keyword>
<dbReference type="PANTHER" id="PTHR11728">
    <property type="entry name" value="GLYCEROL-3-PHOSPHATE DEHYDROGENASE"/>
    <property type="match status" value="1"/>
</dbReference>
<comment type="function">
    <text evidence="8">Catalyzes the reduction of the glycolytic intermediate dihydroxyacetone phosphate (DHAP) to sn-glycerol 3-phosphate (G3P), the key precursor for phospholipid synthesis.</text>
</comment>
<dbReference type="GO" id="GO:0046167">
    <property type="term" value="P:glycerol-3-phosphate biosynthetic process"/>
    <property type="evidence" value="ECO:0007669"/>
    <property type="project" value="UniProtKB-UniRule"/>
</dbReference>
<comment type="pathway">
    <text evidence="8">Membrane lipid metabolism; glycerophospholipid metabolism.</text>
</comment>
<comment type="catalytic activity">
    <reaction evidence="8">
        <text>sn-glycerol 3-phosphate + NAD(+) = dihydroxyacetone phosphate + NADH + H(+)</text>
        <dbReference type="Rhea" id="RHEA:11092"/>
        <dbReference type="ChEBI" id="CHEBI:15378"/>
        <dbReference type="ChEBI" id="CHEBI:57540"/>
        <dbReference type="ChEBI" id="CHEBI:57597"/>
        <dbReference type="ChEBI" id="CHEBI:57642"/>
        <dbReference type="ChEBI" id="CHEBI:57945"/>
        <dbReference type="EC" id="1.1.1.94"/>
    </reaction>
</comment>
<protein>
    <recommendedName>
        <fullName evidence="8">Glycerol-3-phosphate dehydrogenase [NAD(P)+]</fullName>
        <ecNumber evidence="8">1.1.1.94</ecNumber>
    </recommendedName>
    <alternativeName>
        <fullName evidence="8">NAD(P)(+)-dependent glycerol-3-phosphate dehydrogenase</fullName>
    </alternativeName>
    <alternativeName>
        <fullName evidence="8">NAD(P)H-dependent dihydroxyacetone-phosphate reductase</fullName>
    </alternativeName>
</protein>
<feature type="binding site" evidence="8">
    <location>
        <position position="257"/>
    </location>
    <ligand>
        <name>NADPH</name>
        <dbReference type="ChEBI" id="CHEBI:57783"/>
    </ligand>
</feature>